<dbReference type="EMBL" id="HG693133">
    <property type="protein sequence ID" value="CDI84869.1"/>
    <property type="molecule type" value="Genomic_DNA"/>
</dbReference>
<gene>
    <name evidence="2" type="ORF">EPH_0059890</name>
</gene>
<keyword evidence="2" id="KW-0030">Aminoacyl-tRNA synthetase</keyword>
<organism evidence="2 3">
    <name type="scientific">Eimeria praecox</name>
    <dbReference type="NCBI Taxonomy" id="51316"/>
    <lineage>
        <taxon>Eukaryota</taxon>
        <taxon>Sar</taxon>
        <taxon>Alveolata</taxon>
        <taxon>Apicomplexa</taxon>
        <taxon>Conoidasida</taxon>
        <taxon>Coccidia</taxon>
        <taxon>Eucoccidiorida</taxon>
        <taxon>Eimeriorina</taxon>
        <taxon>Eimeriidae</taxon>
        <taxon>Eimeria</taxon>
    </lineage>
</organism>
<dbReference type="VEuPathDB" id="ToxoDB:EPH_0059890"/>
<feature type="compositionally biased region" description="Low complexity" evidence="1">
    <location>
        <begin position="52"/>
        <end position="76"/>
    </location>
</feature>
<dbReference type="AlphaFoldDB" id="U6H296"/>
<sequence length="167" mass="19287">MGPNPKQQQQLLQQVRHYQQQQQQQKQQQEQQQQQDQKQQQQQQQHEEEGKQPPQQQQQQQQPEQQHQQQQQQQQQGRSEVYVQHLSIGLVKGPAGEKLASRAAANSLTHFLQEMLQSRRGETRIKSSSKQPHTLPSGNAAEYREGVEREKLGPLGCCSEAEGRSLK</sequence>
<evidence type="ECO:0000313" key="3">
    <source>
        <dbReference type="Proteomes" id="UP000018201"/>
    </source>
</evidence>
<keyword evidence="3" id="KW-1185">Reference proteome</keyword>
<dbReference type="OrthoDB" id="349024at2759"/>
<dbReference type="Proteomes" id="UP000018201">
    <property type="component" value="Unassembled WGS sequence"/>
</dbReference>
<name>U6H296_9EIME</name>
<feature type="region of interest" description="Disordered" evidence="1">
    <location>
        <begin position="118"/>
        <end position="144"/>
    </location>
</feature>
<reference evidence="2" key="2">
    <citation type="submission" date="2013-10" db="EMBL/GenBank/DDBJ databases">
        <authorList>
            <person name="Aslett M."/>
        </authorList>
    </citation>
    <scope>NUCLEOTIDE SEQUENCE [LARGE SCALE GENOMIC DNA]</scope>
    <source>
        <strain evidence="2">Houghton</strain>
    </source>
</reference>
<accession>U6H296</accession>
<feature type="compositionally biased region" description="Low complexity" evidence="1">
    <location>
        <begin position="21"/>
        <end position="44"/>
    </location>
</feature>
<keyword evidence="2" id="KW-0436">Ligase</keyword>
<dbReference type="GO" id="GO:0004812">
    <property type="term" value="F:aminoacyl-tRNA ligase activity"/>
    <property type="evidence" value="ECO:0007669"/>
    <property type="project" value="UniProtKB-KW"/>
</dbReference>
<proteinExistence type="predicted"/>
<reference evidence="2" key="1">
    <citation type="submission" date="2013-10" db="EMBL/GenBank/DDBJ databases">
        <title>Genomic analysis of the causative agents of coccidiosis in chickens.</title>
        <authorList>
            <person name="Reid A.J."/>
            <person name="Blake D."/>
            <person name="Billington K."/>
            <person name="Browne H."/>
            <person name="Dunn M."/>
            <person name="Hung S."/>
            <person name="Kawahara F."/>
            <person name="Miranda-Saavedra D."/>
            <person name="Mourier T."/>
            <person name="Nagra H."/>
            <person name="Otto T.D."/>
            <person name="Rawlings N."/>
            <person name="Sanchez A."/>
            <person name="Sanders M."/>
            <person name="Subramaniam C."/>
            <person name="Tay Y."/>
            <person name="Dear P."/>
            <person name="Doerig C."/>
            <person name="Gruber A."/>
            <person name="Parkinson J."/>
            <person name="Shirley M."/>
            <person name="Wan K.L."/>
            <person name="Berriman M."/>
            <person name="Tomley F."/>
            <person name="Pain A."/>
        </authorList>
    </citation>
    <scope>NUCLEOTIDE SEQUENCE [LARGE SCALE GENOMIC DNA]</scope>
    <source>
        <strain evidence="2">Houghton</strain>
    </source>
</reference>
<protein>
    <submittedName>
        <fullName evidence="2">Arginyl-tRNA synthetase, putative</fullName>
    </submittedName>
</protein>
<feature type="compositionally biased region" description="Polar residues" evidence="1">
    <location>
        <begin position="126"/>
        <end position="137"/>
    </location>
</feature>
<evidence type="ECO:0000256" key="1">
    <source>
        <dbReference type="SAM" id="MobiDB-lite"/>
    </source>
</evidence>
<feature type="region of interest" description="Disordered" evidence="1">
    <location>
        <begin position="21"/>
        <end position="81"/>
    </location>
</feature>
<evidence type="ECO:0000313" key="2">
    <source>
        <dbReference type="EMBL" id="CDI84869.1"/>
    </source>
</evidence>